<evidence type="ECO:0008006" key="3">
    <source>
        <dbReference type="Google" id="ProtNLM"/>
    </source>
</evidence>
<proteinExistence type="predicted"/>
<gene>
    <name evidence="1" type="ORF">GCM10020369_27660</name>
</gene>
<organism evidence="1 2">
    <name type="scientific">Cryptosporangium minutisporangium</name>
    <dbReference type="NCBI Taxonomy" id="113569"/>
    <lineage>
        <taxon>Bacteria</taxon>
        <taxon>Bacillati</taxon>
        <taxon>Actinomycetota</taxon>
        <taxon>Actinomycetes</taxon>
        <taxon>Cryptosporangiales</taxon>
        <taxon>Cryptosporangiaceae</taxon>
        <taxon>Cryptosporangium</taxon>
    </lineage>
</organism>
<dbReference type="Proteomes" id="UP001501676">
    <property type="component" value="Unassembled WGS sequence"/>
</dbReference>
<dbReference type="EMBL" id="BAAAYN010000017">
    <property type="protein sequence ID" value="GAA3386959.1"/>
    <property type="molecule type" value="Genomic_DNA"/>
</dbReference>
<reference evidence="2" key="1">
    <citation type="journal article" date="2019" name="Int. J. Syst. Evol. Microbiol.">
        <title>The Global Catalogue of Microorganisms (GCM) 10K type strain sequencing project: providing services to taxonomists for standard genome sequencing and annotation.</title>
        <authorList>
            <consortium name="The Broad Institute Genomics Platform"/>
            <consortium name="The Broad Institute Genome Sequencing Center for Infectious Disease"/>
            <person name="Wu L."/>
            <person name="Ma J."/>
        </authorList>
    </citation>
    <scope>NUCLEOTIDE SEQUENCE [LARGE SCALE GENOMIC DNA]</scope>
    <source>
        <strain evidence="2">JCM 9458</strain>
    </source>
</reference>
<evidence type="ECO:0000313" key="2">
    <source>
        <dbReference type="Proteomes" id="UP001501676"/>
    </source>
</evidence>
<evidence type="ECO:0000313" key="1">
    <source>
        <dbReference type="EMBL" id="GAA3386959.1"/>
    </source>
</evidence>
<keyword evidence="2" id="KW-1185">Reference proteome</keyword>
<accession>A0ABP6SX35</accession>
<protein>
    <recommendedName>
        <fullName evidence="3">Transcriptional regulator</fullName>
    </recommendedName>
</protein>
<name>A0ABP6SX35_9ACTN</name>
<dbReference type="RefSeq" id="WP_345728457.1">
    <property type="nucleotide sequence ID" value="NZ_BAAAYN010000017.1"/>
</dbReference>
<sequence length="83" mass="9318">MSWAPTNDAIIGLLADGQERTAPQLCNGIGRPSGTLHPNLTYLLGTRKLVARWEEPKPRVDGRPRRRYYRLHPDMILPKAADG</sequence>
<comment type="caution">
    <text evidence="1">The sequence shown here is derived from an EMBL/GenBank/DDBJ whole genome shotgun (WGS) entry which is preliminary data.</text>
</comment>